<dbReference type="Pfam" id="PF13458">
    <property type="entry name" value="Peripla_BP_6"/>
    <property type="match status" value="1"/>
</dbReference>
<dbReference type="PANTHER" id="PTHR30483:SF6">
    <property type="entry name" value="PERIPLASMIC BINDING PROTEIN OF ABC TRANSPORTER FOR NATURAL AMINO ACIDS"/>
    <property type="match status" value="1"/>
</dbReference>
<evidence type="ECO:0000313" key="8">
    <source>
        <dbReference type="Proteomes" id="UP000277294"/>
    </source>
</evidence>
<keyword evidence="2" id="KW-0813">Transport</keyword>
<proteinExistence type="inferred from homology"/>
<organism evidence="7 8">
    <name type="scientific">Pigmentiphaga humi</name>
    <dbReference type="NCBI Taxonomy" id="2478468"/>
    <lineage>
        <taxon>Bacteria</taxon>
        <taxon>Pseudomonadati</taxon>
        <taxon>Pseudomonadota</taxon>
        <taxon>Betaproteobacteria</taxon>
        <taxon>Burkholderiales</taxon>
        <taxon>Alcaligenaceae</taxon>
        <taxon>Pigmentiphaga</taxon>
    </lineage>
</organism>
<sequence length="386" mass="40992">MKVMQSGIRAALAAGALLAAAGAQAQGVVKVGVITSMSGPFAEFGKQMETGIQLYQKEHGDTVAGKKVVVILKDDGGPNPELSKRHAQELVVREKVDVLAGFVFSPNALAVAPIATEAKKPTVIMNAAAGGIPAASPYIVRTAFSLPAIVPPISQWMIKQGYKTAYSVVADYSPGHDVEAAFLDSYKKAGGSVVGSVRTPINTLDFSPYMQKIKDTAPKAIFAFVNAADVAPAFMREYQTRKLAQAGTVLIGTGDITDEAAIDSMGDTALGVVTGYPYSMNHDSPLNKKYVAAFKAARGPQARPTIMSVAAYDGMAVIYEALRKTQGKADGDALLAAMKGVKLESPRGPIEIDPATRDVKQRLYMRKVEKVDGRLENVEFETIEPK</sequence>
<evidence type="ECO:0000256" key="1">
    <source>
        <dbReference type="ARBA" id="ARBA00010062"/>
    </source>
</evidence>
<dbReference type="PRINTS" id="PR00337">
    <property type="entry name" value="LEUILEVALBP"/>
</dbReference>
<dbReference type="RefSeq" id="WP_124077699.1">
    <property type="nucleotide sequence ID" value="NZ_UWPJ01000005.1"/>
</dbReference>
<dbReference type="InterPro" id="IPR000709">
    <property type="entry name" value="Leu_Ile_Val-bd"/>
</dbReference>
<evidence type="ECO:0000313" key="7">
    <source>
        <dbReference type="EMBL" id="VCU68493.1"/>
    </source>
</evidence>
<evidence type="ECO:0000259" key="6">
    <source>
        <dbReference type="Pfam" id="PF13458"/>
    </source>
</evidence>
<accession>A0A3P4AWS9</accession>
<keyword evidence="8" id="KW-1185">Reference proteome</keyword>
<dbReference type="AlphaFoldDB" id="A0A3P4AWS9"/>
<gene>
    <name evidence="7" type="ORF">PIGHUM_00544</name>
</gene>
<evidence type="ECO:0000256" key="3">
    <source>
        <dbReference type="ARBA" id="ARBA00022729"/>
    </source>
</evidence>
<dbReference type="PANTHER" id="PTHR30483">
    <property type="entry name" value="LEUCINE-SPECIFIC-BINDING PROTEIN"/>
    <property type="match status" value="1"/>
</dbReference>
<evidence type="ECO:0000256" key="2">
    <source>
        <dbReference type="ARBA" id="ARBA00022448"/>
    </source>
</evidence>
<dbReference type="GO" id="GO:0006865">
    <property type="term" value="P:amino acid transport"/>
    <property type="evidence" value="ECO:0007669"/>
    <property type="project" value="UniProtKB-KW"/>
</dbReference>
<dbReference type="InterPro" id="IPR051010">
    <property type="entry name" value="BCAA_transport"/>
</dbReference>
<keyword evidence="7" id="KW-0675">Receptor</keyword>
<dbReference type="InterPro" id="IPR028081">
    <property type="entry name" value="Leu-bd"/>
</dbReference>
<feature type="domain" description="Leucine-binding protein" evidence="6">
    <location>
        <begin position="29"/>
        <end position="369"/>
    </location>
</feature>
<comment type="similarity">
    <text evidence="1">Belongs to the leucine-binding protein family.</text>
</comment>
<dbReference type="Gene3D" id="3.40.50.2300">
    <property type="match status" value="2"/>
</dbReference>
<evidence type="ECO:0000256" key="4">
    <source>
        <dbReference type="ARBA" id="ARBA00022970"/>
    </source>
</evidence>
<feature type="chain" id="PRO_5018108620" evidence="5">
    <location>
        <begin position="26"/>
        <end position="386"/>
    </location>
</feature>
<dbReference type="OrthoDB" id="9794229at2"/>
<dbReference type="EMBL" id="UWPJ01000005">
    <property type="protein sequence ID" value="VCU68493.1"/>
    <property type="molecule type" value="Genomic_DNA"/>
</dbReference>
<dbReference type="InterPro" id="IPR028082">
    <property type="entry name" value="Peripla_BP_I"/>
</dbReference>
<keyword evidence="4" id="KW-0029">Amino-acid transport</keyword>
<keyword evidence="3 5" id="KW-0732">Signal</keyword>
<feature type="signal peptide" evidence="5">
    <location>
        <begin position="1"/>
        <end position="25"/>
    </location>
</feature>
<reference evidence="7 8" key="1">
    <citation type="submission" date="2018-10" db="EMBL/GenBank/DDBJ databases">
        <authorList>
            <person name="Criscuolo A."/>
        </authorList>
    </citation>
    <scope>NUCLEOTIDE SEQUENCE [LARGE SCALE GENOMIC DNA]</scope>
    <source>
        <strain evidence="7">DnA1</strain>
    </source>
</reference>
<protein>
    <submittedName>
        <fullName evidence="7">Receptor family ligand binding region</fullName>
    </submittedName>
</protein>
<name>A0A3P4AWS9_9BURK</name>
<evidence type="ECO:0000256" key="5">
    <source>
        <dbReference type="SAM" id="SignalP"/>
    </source>
</evidence>
<dbReference type="SUPFAM" id="SSF53822">
    <property type="entry name" value="Periplasmic binding protein-like I"/>
    <property type="match status" value="1"/>
</dbReference>
<dbReference type="Proteomes" id="UP000277294">
    <property type="component" value="Unassembled WGS sequence"/>
</dbReference>
<dbReference type="CDD" id="cd20013">
    <property type="entry name" value="PBP1_RPA0985_benzoate-like"/>
    <property type="match status" value="1"/>
</dbReference>